<evidence type="ECO:0000259" key="10">
    <source>
        <dbReference type="Pfam" id="PF17856"/>
    </source>
</evidence>
<feature type="domain" description="RuvB-like AAA-lid" evidence="10">
    <location>
        <begin position="361"/>
        <end position="426"/>
    </location>
</feature>
<dbReference type="Pfam" id="PF06068">
    <property type="entry name" value="TIP49"/>
    <property type="match status" value="1"/>
</dbReference>
<keyword evidence="4 8" id="KW-0378">Hydrolase</keyword>
<dbReference type="GO" id="GO:0006357">
    <property type="term" value="P:regulation of transcription by RNA polymerase II"/>
    <property type="evidence" value="ECO:0000318"/>
    <property type="project" value="GO_Central"/>
</dbReference>
<dbReference type="Gene3D" id="1.10.8.60">
    <property type="match status" value="1"/>
</dbReference>
<dbReference type="InterPro" id="IPR027417">
    <property type="entry name" value="P-loop_NTPase"/>
</dbReference>
<evidence type="ECO:0000256" key="4">
    <source>
        <dbReference type="ARBA" id="ARBA00022801"/>
    </source>
</evidence>
<name>A0A2G2ZKL8_CAPAN</name>
<dbReference type="EMBL" id="AYRZ02000005">
    <property type="protein sequence ID" value="PHT82526.1"/>
    <property type="molecule type" value="Genomic_DNA"/>
</dbReference>
<protein>
    <recommendedName>
        <fullName evidence="8">RuvB-like helicase</fullName>
        <ecNumber evidence="8">3.6.4.12</ecNumber>
    </recommendedName>
</protein>
<dbReference type="GO" id="GO:0035267">
    <property type="term" value="C:NuA4 histone acetyltransferase complex"/>
    <property type="evidence" value="ECO:0000318"/>
    <property type="project" value="GO_Central"/>
</dbReference>
<evidence type="ECO:0000256" key="3">
    <source>
        <dbReference type="ARBA" id="ARBA00022741"/>
    </source>
</evidence>
<evidence type="ECO:0000256" key="7">
    <source>
        <dbReference type="ARBA" id="ARBA00023242"/>
    </source>
</evidence>
<organism evidence="11 12">
    <name type="scientific">Capsicum annuum</name>
    <name type="common">Capsicum pepper</name>
    <dbReference type="NCBI Taxonomy" id="4072"/>
    <lineage>
        <taxon>Eukaryota</taxon>
        <taxon>Viridiplantae</taxon>
        <taxon>Streptophyta</taxon>
        <taxon>Embryophyta</taxon>
        <taxon>Tracheophyta</taxon>
        <taxon>Spermatophyta</taxon>
        <taxon>Magnoliopsida</taxon>
        <taxon>eudicotyledons</taxon>
        <taxon>Gunneridae</taxon>
        <taxon>Pentapetalae</taxon>
        <taxon>asterids</taxon>
        <taxon>lamiids</taxon>
        <taxon>Solanales</taxon>
        <taxon>Solanaceae</taxon>
        <taxon>Solanoideae</taxon>
        <taxon>Capsiceae</taxon>
        <taxon>Capsicum</taxon>
    </lineage>
</organism>
<dbReference type="GO" id="GO:0031011">
    <property type="term" value="C:Ino80 complex"/>
    <property type="evidence" value="ECO:0000318"/>
    <property type="project" value="GO_Central"/>
</dbReference>
<dbReference type="GO" id="GO:0006338">
    <property type="term" value="P:chromatin remodeling"/>
    <property type="evidence" value="ECO:0000318"/>
    <property type="project" value="GO_Central"/>
</dbReference>
<sequence>MENSQQPLATESFSYSWLLNRKPSIDGLTESPRPSYSSHDDAEEELKFIAYLKRFLKEEQDFNFDVHLVSESVYADEIFSDGYIMPRYLDSSKIESCREAFNNFNTNSSVPSTSTPPTPISKLSNSTTSQADFLEKWRKFSCKILVKWFGFVRPISKRIASSRKSTAKVDDLQRKVSEIQSCKSTTDTSFHGSPRRMLKSYSFVNWCGNDNNQTSSSSTRRVKRLVPHEVCSPIKSPSNDVWREKAISDAILYCDTGEIRAEVREQIDTKVAEWREKGKAEIVPGVLFIDEVHMLDIECFSFLNRDLENDMATILVVATNRGITIIRGTNYRSPHGTPIDFLDRLLIISTQPYKEEEIRKILDIRCQEDDVEMLEDARVLLTKIGVNTSLRYAIHLITSAALAFQKRKGKVVEVEDITLVYNLFYDVKRSTQYLMEYQSQYMFKEISAGEAEEDETTAMVS</sequence>
<dbReference type="GO" id="GO:0016887">
    <property type="term" value="F:ATP hydrolysis activity"/>
    <property type="evidence" value="ECO:0007669"/>
    <property type="project" value="RHEA"/>
</dbReference>
<dbReference type="SUPFAM" id="SSF52540">
    <property type="entry name" value="P-loop containing nucleoside triphosphate hydrolases"/>
    <property type="match status" value="1"/>
</dbReference>
<dbReference type="GO" id="GO:0003678">
    <property type="term" value="F:DNA helicase activity"/>
    <property type="evidence" value="ECO:0000318"/>
    <property type="project" value="GO_Central"/>
</dbReference>
<keyword evidence="8" id="KW-0804">Transcription</keyword>
<dbReference type="InterPro" id="IPR010339">
    <property type="entry name" value="TIP49_P-loop"/>
</dbReference>
<evidence type="ECO:0000256" key="6">
    <source>
        <dbReference type="ARBA" id="ARBA00022840"/>
    </source>
</evidence>
<keyword evidence="6 8" id="KW-0067">ATP-binding</keyword>
<evidence type="ECO:0000313" key="11">
    <source>
        <dbReference type="EMBL" id="PHT82526.1"/>
    </source>
</evidence>
<feature type="domain" description="TIP49 P-loop" evidence="9">
    <location>
        <begin position="251"/>
        <end position="356"/>
    </location>
</feature>
<evidence type="ECO:0000313" key="12">
    <source>
        <dbReference type="Proteomes" id="UP000222542"/>
    </source>
</evidence>
<dbReference type="InterPro" id="IPR041048">
    <property type="entry name" value="RuvB-like_C"/>
</dbReference>
<dbReference type="Gramene" id="PHT82526">
    <property type="protein sequence ID" value="PHT82526"/>
    <property type="gene ID" value="T459_15541"/>
</dbReference>
<evidence type="ECO:0000256" key="8">
    <source>
        <dbReference type="RuleBase" id="RU363048"/>
    </source>
</evidence>
<keyword evidence="3 8" id="KW-0547">Nucleotide-binding</keyword>
<dbReference type="STRING" id="4072.A0A2G2ZKL8"/>
<proteinExistence type="inferred from homology"/>
<dbReference type="GO" id="GO:0005524">
    <property type="term" value="F:ATP binding"/>
    <property type="evidence" value="ECO:0007669"/>
    <property type="project" value="UniProtKB-KW"/>
</dbReference>
<dbReference type="EC" id="3.6.4.12" evidence="8"/>
<evidence type="ECO:0000256" key="2">
    <source>
        <dbReference type="ARBA" id="ARBA00007519"/>
    </source>
</evidence>
<dbReference type="FunFam" id="3.40.50.300:FF:002221">
    <property type="entry name" value="RuvB-like 2"/>
    <property type="match status" value="1"/>
</dbReference>
<comment type="subcellular location">
    <subcellularLocation>
        <location evidence="1">Nucleus</location>
    </subcellularLocation>
</comment>
<reference evidence="11 12" key="2">
    <citation type="journal article" date="2017" name="Genome Biol.">
        <title>New reference genome sequences of hot pepper reveal the massive evolution of plant disease-resistance genes by retroduplication.</title>
        <authorList>
            <person name="Kim S."/>
            <person name="Park J."/>
            <person name="Yeom S.I."/>
            <person name="Kim Y.M."/>
            <person name="Seo E."/>
            <person name="Kim K.T."/>
            <person name="Kim M.S."/>
            <person name="Lee J.M."/>
            <person name="Cheong K."/>
            <person name="Shin H.S."/>
            <person name="Kim S.B."/>
            <person name="Han K."/>
            <person name="Lee J."/>
            <person name="Park M."/>
            <person name="Lee H.A."/>
            <person name="Lee H.Y."/>
            <person name="Lee Y."/>
            <person name="Oh S."/>
            <person name="Lee J.H."/>
            <person name="Choi E."/>
            <person name="Choi E."/>
            <person name="Lee S.E."/>
            <person name="Jeon J."/>
            <person name="Kim H."/>
            <person name="Choi G."/>
            <person name="Song H."/>
            <person name="Lee J."/>
            <person name="Lee S.C."/>
            <person name="Kwon J.K."/>
            <person name="Lee H.Y."/>
            <person name="Koo N."/>
            <person name="Hong Y."/>
            <person name="Kim R.W."/>
            <person name="Kang W.H."/>
            <person name="Huh J.H."/>
            <person name="Kang B.C."/>
            <person name="Yang T.J."/>
            <person name="Lee Y.H."/>
            <person name="Bennetzen J.L."/>
            <person name="Choi D."/>
        </authorList>
    </citation>
    <scope>NUCLEOTIDE SEQUENCE [LARGE SCALE GENOMIC DNA]</scope>
    <source>
        <strain evidence="12">cv. CM334</strain>
    </source>
</reference>
<dbReference type="GO" id="GO:0000492">
    <property type="term" value="P:box C/D snoRNP assembly"/>
    <property type="evidence" value="ECO:0000318"/>
    <property type="project" value="GO_Central"/>
</dbReference>
<dbReference type="GO" id="GO:0097255">
    <property type="term" value="C:R2TP complex"/>
    <property type="evidence" value="ECO:0000318"/>
    <property type="project" value="GO_Central"/>
</dbReference>
<dbReference type="FunFam" id="1.10.8.60:FF:000010">
    <property type="entry name" value="RuvB-like helicase"/>
    <property type="match status" value="1"/>
</dbReference>
<keyword evidence="5 8" id="KW-0347">Helicase</keyword>
<evidence type="ECO:0000256" key="1">
    <source>
        <dbReference type="ARBA" id="ARBA00004123"/>
    </source>
</evidence>
<comment type="catalytic activity">
    <reaction evidence="8">
        <text>ATP + H2O = ADP + phosphate + H(+)</text>
        <dbReference type="Rhea" id="RHEA:13065"/>
        <dbReference type="ChEBI" id="CHEBI:15377"/>
        <dbReference type="ChEBI" id="CHEBI:15378"/>
        <dbReference type="ChEBI" id="CHEBI:30616"/>
        <dbReference type="ChEBI" id="CHEBI:43474"/>
        <dbReference type="ChEBI" id="CHEBI:456216"/>
        <dbReference type="EC" id="3.6.4.12"/>
    </reaction>
</comment>
<evidence type="ECO:0000256" key="5">
    <source>
        <dbReference type="ARBA" id="ARBA00022806"/>
    </source>
</evidence>
<dbReference type="InterPro" id="IPR027238">
    <property type="entry name" value="RuvB-like"/>
</dbReference>
<gene>
    <name evidence="11" type="ORF">T459_15541</name>
</gene>
<evidence type="ECO:0000259" key="9">
    <source>
        <dbReference type="Pfam" id="PF06068"/>
    </source>
</evidence>
<keyword evidence="12" id="KW-1185">Reference proteome</keyword>
<keyword evidence="8" id="KW-0805">Transcription regulation</keyword>
<comment type="similarity">
    <text evidence="2 8">Belongs to the RuvB family.</text>
</comment>
<dbReference type="AlphaFoldDB" id="A0A2G2ZKL8"/>
<accession>A0A2G2ZKL8</accession>
<keyword evidence="7 8" id="KW-0539">Nucleus</keyword>
<dbReference type="Gene3D" id="3.40.50.300">
    <property type="entry name" value="P-loop containing nucleotide triphosphate hydrolases"/>
    <property type="match status" value="1"/>
</dbReference>
<dbReference type="Pfam" id="PF17856">
    <property type="entry name" value="TIP49_C"/>
    <property type="match status" value="1"/>
</dbReference>
<dbReference type="Proteomes" id="UP000222542">
    <property type="component" value="Unassembled WGS sequence"/>
</dbReference>
<dbReference type="PANTHER" id="PTHR11093">
    <property type="entry name" value="RUVB-RELATED REPTIN AND PONTIN"/>
    <property type="match status" value="1"/>
</dbReference>
<dbReference type="GO" id="GO:0000812">
    <property type="term" value="C:Swr1 complex"/>
    <property type="evidence" value="ECO:0000318"/>
    <property type="project" value="GO_Central"/>
</dbReference>
<reference evidence="11 12" key="1">
    <citation type="journal article" date="2014" name="Nat. Genet.">
        <title>Genome sequence of the hot pepper provides insights into the evolution of pungency in Capsicum species.</title>
        <authorList>
            <person name="Kim S."/>
            <person name="Park M."/>
            <person name="Yeom S.I."/>
            <person name="Kim Y.M."/>
            <person name="Lee J.M."/>
            <person name="Lee H.A."/>
            <person name="Seo E."/>
            <person name="Choi J."/>
            <person name="Cheong K."/>
            <person name="Kim K.T."/>
            <person name="Jung K."/>
            <person name="Lee G.W."/>
            <person name="Oh S.K."/>
            <person name="Bae C."/>
            <person name="Kim S.B."/>
            <person name="Lee H.Y."/>
            <person name="Kim S.Y."/>
            <person name="Kim M.S."/>
            <person name="Kang B.C."/>
            <person name="Jo Y.D."/>
            <person name="Yang H.B."/>
            <person name="Jeong H.J."/>
            <person name="Kang W.H."/>
            <person name="Kwon J.K."/>
            <person name="Shin C."/>
            <person name="Lim J.Y."/>
            <person name="Park J.H."/>
            <person name="Huh J.H."/>
            <person name="Kim J.S."/>
            <person name="Kim B.D."/>
            <person name="Cohen O."/>
            <person name="Paran I."/>
            <person name="Suh M.C."/>
            <person name="Lee S.B."/>
            <person name="Kim Y.K."/>
            <person name="Shin Y."/>
            <person name="Noh S.J."/>
            <person name="Park J."/>
            <person name="Seo Y.S."/>
            <person name="Kwon S.Y."/>
            <person name="Kim H.A."/>
            <person name="Park J.M."/>
            <person name="Kim H.J."/>
            <person name="Choi S.B."/>
            <person name="Bosland P.W."/>
            <person name="Reeves G."/>
            <person name="Jo S.H."/>
            <person name="Lee B.W."/>
            <person name="Cho H.T."/>
            <person name="Choi H.S."/>
            <person name="Lee M.S."/>
            <person name="Yu Y."/>
            <person name="Do Choi Y."/>
            <person name="Park B.S."/>
            <person name="van Deynze A."/>
            <person name="Ashrafi H."/>
            <person name="Hill T."/>
            <person name="Kim W.T."/>
            <person name="Pai H.S."/>
            <person name="Ahn H.K."/>
            <person name="Yeam I."/>
            <person name="Giovannoni J.J."/>
            <person name="Rose J.K."/>
            <person name="Sorensen I."/>
            <person name="Lee S.J."/>
            <person name="Kim R.W."/>
            <person name="Choi I.Y."/>
            <person name="Choi B.S."/>
            <person name="Lim J.S."/>
            <person name="Lee Y.H."/>
            <person name="Choi D."/>
        </authorList>
    </citation>
    <scope>NUCLEOTIDE SEQUENCE [LARGE SCALE GENOMIC DNA]</scope>
    <source>
        <strain evidence="12">cv. CM334</strain>
    </source>
</reference>
<comment type="caution">
    <text evidence="11">The sequence shown here is derived from an EMBL/GenBank/DDBJ whole genome shotgun (WGS) entry which is preliminary data.</text>
</comment>